<sequence length="152" mass="17371">MMKRILFLVLTTSIIFSCQSTLQNTEQEREAILAASKAFSQAYIDGNLQEQMSYYTDDIVIMSGGREMIIGKEKVTNYWTLPATVKVLEHASTPVELEIIGDIAKDYGYYEGKSLRNGTDTISFRGQYLITWRKEADGQWRMSADMWSTLNQ</sequence>
<dbReference type="STRING" id="1267423.SAMN05216290_1266"/>
<protein>
    <submittedName>
        <fullName evidence="2">Ketosteroid isomerase homolog</fullName>
    </submittedName>
</protein>
<accession>A0A1I0NKE6</accession>
<dbReference type="Proteomes" id="UP000199437">
    <property type="component" value="Unassembled WGS sequence"/>
</dbReference>
<dbReference type="EMBL" id="FOIR01000001">
    <property type="protein sequence ID" value="SEW01789.1"/>
    <property type="molecule type" value="Genomic_DNA"/>
</dbReference>
<dbReference type="AlphaFoldDB" id="A0A1I0NKE6"/>
<dbReference type="SUPFAM" id="SSF54427">
    <property type="entry name" value="NTF2-like"/>
    <property type="match status" value="1"/>
</dbReference>
<dbReference type="Gene3D" id="3.10.450.50">
    <property type="match status" value="1"/>
</dbReference>
<dbReference type="InterPro" id="IPR027843">
    <property type="entry name" value="DUF4440"/>
</dbReference>
<keyword evidence="2" id="KW-0413">Isomerase</keyword>
<evidence type="ECO:0000259" key="1">
    <source>
        <dbReference type="Pfam" id="PF14534"/>
    </source>
</evidence>
<evidence type="ECO:0000313" key="3">
    <source>
        <dbReference type="Proteomes" id="UP000199437"/>
    </source>
</evidence>
<proteinExistence type="predicted"/>
<organism evidence="2 3">
    <name type="scientific">Roseivirga pacifica</name>
    <dbReference type="NCBI Taxonomy" id="1267423"/>
    <lineage>
        <taxon>Bacteria</taxon>
        <taxon>Pseudomonadati</taxon>
        <taxon>Bacteroidota</taxon>
        <taxon>Cytophagia</taxon>
        <taxon>Cytophagales</taxon>
        <taxon>Roseivirgaceae</taxon>
        <taxon>Roseivirga</taxon>
    </lineage>
</organism>
<dbReference type="OrthoDB" id="1119084at2"/>
<evidence type="ECO:0000313" key="2">
    <source>
        <dbReference type="EMBL" id="SEW01789.1"/>
    </source>
</evidence>
<keyword evidence="3" id="KW-1185">Reference proteome</keyword>
<dbReference type="GO" id="GO:0016853">
    <property type="term" value="F:isomerase activity"/>
    <property type="evidence" value="ECO:0007669"/>
    <property type="project" value="UniProtKB-KW"/>
</dbReference>
<name>A0A1I0NKE6_9BACT</name>
<dbReference type="PROSITE" id="PS51257">
    <property type="entry name" value="PROKAR_LIPOPROTEIN"/>
    <property type="match status" value="1"/>
</dbReference>
<feature type="domain" description="DUF4440" evidence="1">
    <location>
        <begin position="32"/>
        <end position="142"/>
    </location>
</feature>
<dbReference type="Pfam" id="PF14534">
    <property type="entry name" value="DUF4440"/>
    <property type="match status" value="1"/>
</dbReference>
<reference evidence="3" key="1">
    <citation type="submission" date="2016-10" db="EMBL/GenBank/DDBJ databases">
        <authorList>
            <person name="Varghese N."/>
            <person name="Submissions S."/>
        </authorList>
    </citation>
    <scope>NUCLEOTIDE SEQUENCE [LARGE SCALE GENOMIC DNA]</scope>
    <source>
        <strain evidence="3">CGMCC 1.12402</strain>
    </source>
</reference>
<gene>
    <name evidence="2" type="ORF">SAMN05216290_1266</name>
</gene>
<dbReference type="InterPro" id="IPR032710">
    <property type="entry name" value="NTF2-like_dom_sf"/>
</dbReference>